<gene>
    <name evidence="2" type="ORF">ALECFALPRED_006153</name>
</gene>
<name>A0A8H3G823_9LECA</name>
<feature type="region of interest" description="Disordered" evidence="1">
    <location>
        <begin position="196"/>
        <end position="215"/>
    </location>
</feature>
<dbReference type="OrthoDB" id="5289355at2759"/>
<evidence type="ECO:0000256" key="1">
    <source>
        <dbReference type="SAM" id="MobiDB-lite"/>
    </source>
</evidence>
<reference evidence="2" key="1">
    <citation type="submission" date="2021-03" db="EMBL/GenBank/DDBJ databases">
        <authorList>
            <person name="Tagirdzhanova G."/>
        </authorList>
    </citation>
    <scope>NUCLEOTIDE SEQUENCE</scope>
</reference>
<proteinExistence type="predicted"/>
<keyword evidence="3" id="KW-1185">Reference proteome</keyword>
<evidence type="ECO:0000313" key="3">
    <source>
        <dbReference type="Proteomes" id="UP000664203"/>
    </source>
</evidence>
<accession>A0A8H3G823</accession>
<evidence type="ECO:0000313" key="2">
    <source>
        <dbReference type="EMBL" id="CAF9934813.1"/>
    </source>
</evidence>
<dbReference type="EMBL" id="CAJPDR010000390">
    <property type="protein sequence ID" value="CAF9934813.1"/>
    <property type="molecule type" value="Genomic_DNA"/>
</dbReference>
<protein>
    <submittedName>
        <fullName evidence="2">Uncharacterized protein</fullName>
    </submittedName>
</protein>
<organism evidence="2 3">
    <name type="scientific">Alectoria fallacina</name>
    <dbReference type="NCBI Taxonomy" id="1903189"/>
    <lineage>
        <taxon>Eukaryota</taxon>
        <taxon>Fungi</taxon>
        <taxon>Dikarya</taxon>
        <taxon>Ascomycota</taxon>
        <taxon>Pezizomycotina</taxon>
        <taxon>Lecanoromycetes</taxon>
        <taxon>OSLEUM clade</taxon>
        <taxon>Lecanoromycetidae</taxon>
        <taxon>Lecanorales</taxon>
        <taxon>Lecanorineae</taxon>
        <taxon>Parmeliaceae</taxon>
        <taxon>Alectoria</taxon>
    </lineage>
</organism>
<dbReference type="AlphaFoldDB" id="A0A8H3G823"/>
<dbReference type="Proteomes" id="UP000664203">
    <property type="component" value="Unassembled WGS sequence"/>
</dbReference>
<feature type="region of interest" description="Disordered" evidence="1">
    <location>
        <begin position="166"/>
        <end position="188"/>
    </location>
</feature>
<sequence>MGDSSSNSARAEMQSLVLQPFPRYGSPVKEGYEIQTIRVPPLNGLSREQKLAYAVYHAEQHEQSMKDKIRQTALCAQEYANGEAGPVAFHQNKRQEPRAEDLRAAIRVGWKSHNAKPVVRTSRRSQPVFGLPPSNEHVGIAKRAIEELDSYDAHFQPTLNAIQQAPDNRNTGHFPGSIGVPTPIARAFPPPYQVEREVNYDASRDPRVREPRALS</sequence>
<comment type="caution">
    <text evidence="2">The sequence shown here is derived from an EMBL/GenBank/DDBJ whole genome shotgun (WGS) entry which is preliminary data.</text>
</comment>